<evidence type="ECO:0000313" key="5">
    <source>
        <dbReference type="EMBL" id="GAX76720.1"/>
    </source>
</evidence>
<dbReference type="PROSITE" id="PS50011">
    <property type="entry name" value="PROTEIN_KINASE_DOM"/>
    <property type="match status" value="1"/>
</dbReference>
<feature type="binding site" evidence="2">
    <location>
        <position position="52"/>
    </location>
    <ligand>
        <name>ATP</name>
        <dbReference type="ChEBI" id="CHEBI:30616"/>
    </ligand>
</feature>
<dbReference type="InterPro" id="IPR011009">
    <property type="entry name" value="Kinase-like_dom_sf"/>
</dbReference>
<accession>A0A250X1V3</accession>
<evidence type="ECO:0000259" key="4">
    <source>
        <dbReference type="PROSITE" id="PS50011"/>
    </source>
</evidence>
<sequence>MPQIFQKGSRISTFADEGRWCVLRKLGEGQFAEVYEVRDSLAREKDVRYALKIEKRREVKSVKPELKVLRKLHEQHCQVCQLIDMGVWEERFFIVMELLGGNLAEVRREAGGWFTPDVVCSIGMSTLAALQGVHEAGFLHRDVKPANFAIFPPGAAAAEGTWKVIDFGLARRFVDESGATIPQRMEAAFRGSTTYASVNAHKKLDLGRRDDVWSWLYCLVELLSGTLPWRSDAVAVKDGDPVASTTRECRERVWQLKQECVEKPELLACNLRLPGAIPKISQYLSSLEFGSVPDYDYIRSCLLHMHSEHDVMAPSPFNSYHAWDHKEQQAANGTSKVHQDGQQNEEKLKRNLSLNADQRKPQHSQTIDHRAPYYTRSAPMPDAADLPPRKRRSLGAPSGVTSGHHPKPSPSIAGHVDLVLSSKVDYGGHYAGPSHTLGQQSETTGGRNQRDRPVVGDGPSTCIQYSHQNQQNRPEYMPFNTERNIHPTFLNHYAEGDTRTGVTSTTDAAVVAAWAACRPDVHASTSRPLLSNSNSQADNIFTDAAHAVHQGLLSPAAQQLHRSLVDLSPVEAFSVMAAVVQDSQEGCDPESCNMLAQALYQLSLHMRHHAKRADAKFCEHVAARDSVLVLHPPNL</sequence>
<evidence type="ECO:0000256" key="2">
    <source>
        <dbReference type="PROSITE-ProRule" id="PRU10141"/>
    </source>
</evidence>
<proteinExistence type="inferred from homology"/>
<name>A0A250X1V3_9CHLO</name>
<evidence type="ECO:0000256" key="3">
    <source>
        <dbReference type="SAM" id="MobiDB-lite"/>
    </source>
</evidence>
<protein>
    <recommendedName>
        <fullName evidence="4">Protein kinase domain-containing protein</fullName>
    </recommendedName>
</protein>
<dbReference type="PANTHER" id="PTHR11909">
    <property type="entry name" value="CASEIN KINASE-RELATED"/>
    <property type="match status" value="1"/>
</dbReference>
<dbReference type="EMBL" id="BEGY01000019">
    <property type="protein sequence ID" value="GAX76720.1"/>
    <property type="molecule type" value="Genomic_DNA"/>
</dbReference>
<dbReference type="GO" id="GO:0004672">
    <property type="term" value="F:protein kinase activity"/>
    <property type="evidence" value="ECO:0007669"/>
    <property type="project" value="InterPro"/>
</dbReference>
<keyword evidence="2" id="KW-0547">Nucleotide-binding</keyword>
<dbReference type="Pfam" id="PF00069">
    <property type="entry name" value="Pkinase"/>
    <property type="match status" value="1"/>
</dbReference>
<feature type="domain" description="Protein kinase" evidence="4">
    <location>
        <begin position="20"/>
        <end position="374"/>
    </location>
</feature>
<dbReference type="OrthoDB" id="5979581at2759"/>
<dbReference type="SMART" id="SM00220">
    <property type="entry name" value="S_TKc"/>
    <property type="match status" value="1"/>
</dbReference>
<organism evidence="5 6">
    <name type="scientific">Chlamydomonas eustigma</name>
    <dbReference type="NCBI Taxonomy" id="1157962"/>
    <lineage>
        <taxon>Eukaryota</taxon>
        <taxon>Viridiplantae</taxon>
        <taxon>Chlorophyta</taxon>
        <taxon>core chlorophytes</taxon>
        <taxon>Chlorophyceae</taxon>
        <taxon>CS clade</taxon>
        <taxon>Chlamydomonadales</taxon>
        <taxon>Chlamydomonadaceae</taxon>
        <taxon>Chlamydomonas</taxon>
    </lineage>
</organism>
<dbReference type="GO" id="GO:0005524">
    <property type="term" value="F:ATP binding"/>
    <property type="evidence" value="ECO:0007669"/>
    <property type="project" value="UniProtKB-UniRule"/>
</dbReference>
<dbReference type="InterPro" id="IPR050235">
    <property type="entry name" value="CK1_Ser-Thr_kinase"/>
</dbReference>
<keyword evidence="6" id="KW-1185">Reference proteome</keyword>
<feature type="compositionally biased region" description="Polar residues" evidence="3">
    <location>
        <begin position="436"/>
        <end position="447"/>
    </location>
</feature>
<dbReference type="Gene3D" id="1.10.510.10">
    <property type="entry name" value="Transferase(Phosphotransferase) domain 1"/>
    <property type="match status" value="1"/>
</dbReference>
<gene>
    <name evidence="5" type="ORF">CEUSTIGMA_g4166.t1</name>
</gene>
<dbReference type="AlphaFoldDB" id="A0A250X1V3"/>
<evidence type="ECO:0000313" key="6">
    <source>
        <dbReference type="Proteomes" id="UP000232323"/>
    </source>
</evidence>
<dbReference type="InterPro" id="IPR000719">
    <property type="entry name" value="Prot_kinase_dom"/>
</dbReference>
<comment type="similarity">
    <text evidence="1">Belongs to the protein kinase superfamily. CK1 Ser/Thr protein kinase family. Casein kinase I subfamily.</text>
</comment>
<evidence type="ECO:0000256" key="1">
    <source>
        <dbReference type="ARBA" id="ARBA00005926"/>
    </source>
</evidence>
<dbReference type="InterPro" id="IPR017441">
    <property type="entry name" value="Protein_kinase_ATP_BS"/>
</dbReference>
<dbReference type="Proteomes" id="UP000232323">
    <property type="component" value="Unassembled WGS sequence"/>
</dbReference>
<comment type="caution">
    <text evidence="5">The sequence shown here is derived from an EMBL/GenBank/DDBJ whole genome shotgun (WGS) entry which is preliminary data.</text>
</comment>
<feature type="region of interest" description="Disordered" evidence="3">
    <location>
        <begin position="427"/>
        <end position="463"/>
    </location>
</feature>
<feature type="region of interest" description="Disordered" evidence="3">
    <location>
        <begin position="353"/>
        <end position="413"/>
    </location>
</feature>
<dbReference type="SUPFAM" id="SSF56112">
    <property type="entry name" value="Protein kinase-like (PK-like)"/>
    <property type="match status" value="1"/>
</dbReference>
<keyword evidence="2" id="KW-0067">ATP-binding</keyword>
<dbReference type="STRING" id="1157962.A0A250X1V3"/>
<dbReference type="PROSITE" id="PS00107">
    <property type="entry name" value="PROTEIN_KINASE_ATP"/>
    <property type="match status" value="1"/>
</dbReference>
<reference evidence="5 6" key="1">
    <citation type="submission" date="2017-08" db="EMBL/GenBank/DDBJ databases">
        <title>Acidophilic green algal genome provides insights into adaptation to an acidic environment.</title>
        <authorList>
            <person name="Hirooka S."/>
            <person name="Hirose Y."/>
            <person name="Kanesaki Y."/>
            <person name="Higuchi S."/>
            <person name="Fujiwara T."/>
            <person name="Onuma R."/>
            <person name="Era A."/>
            <person name="Ohbayashi R."/>
            <person name="Uzuka A."/>
            <person name="Nozaki H."/>
            <person name="Yoshikawa H."/>
            <person name="Miyagishima S.Y."/>
        </authorList>
    </citation>
    <scope>NUCLEOTIDE SEQUENCE [LARGE SCALE GENOMIC DNA]</scope>
    <source>
        <strain evidence="5 6">NIES-2499</strain>
    </source>
</reference>